<dbReference type="Proteomes" id="UP001215280">
    <property type="component" value="Unassembled WGS sequence"/>
</dbReference>
<feature type="chain" id="PRO_5042028430" evidence="1">
    <location>
        <begin position="21"/>
        <end position="182"/>
    </location>
</feature>
<proteinExistence type="predicted"/>
<sequence>MPSLVYAISLLLLVPGLCTASTTLLHESKTELFLSAPSFAVVGASDDERKFGTIVFKTMLDQGLDVVPINPFVPESQGIPCLHALSDLADPARTAISVVTPPAVTLEIVRQAHALGVYAVWLQPGAEDAAVLAFIANATANSPTRTSYIHSTAQGLARRSSSPCAIADPDAPDVISTIALRR</sequence>
<organism evidence="3 4">
    <name type="scientific">Mycena maculata</name>
    <dbReference type="NCBI Taxonomy" id="230809"/>
    <lineage>
        <taxon>Eukaryota</taxon>
        <taxon>Fungi</taxon>
        <taxon>Dikarya</taxon>
        <taxon>Basidiomycota</taxon>
        <taxon>Agaricomycotina</taxon>
        <taxon>Agaricomycetes</taxon>
        <taxon>Agaricomycetidae</taxon>
        <taxon>Agaricales</taxon>
        <taxon>Marasmiineae</taxon>
        <taxon>Mycenaceae</taxon>
        <taxon>Mycena</taxon>
    </lineage>
</organism>
<dbReference type="SUPFAM" id="SSF51735">
    <property type="entry name" value="NAD(P)-binding Rossmann-fold domains"/>
    <property type="match status" value="1"/>
</dbReference>
<feature type="signal peptide" evidence="1">
    <location>
        <begin position="1"/>
        <end position="20"/>
    </location>
</feature>
<evidence type="ECO:0000256" key="1">
    <source>
        <dbReference type="SAM" id="SignalP"/>
    </source>
</evidence>
<dbReference type="PANTHER" id="PTHR33303:SF2">
    <property type="entry name" value="COA-BINDING DOMAIN-CONTAINING PROTEIN"/>
    <property type="match status" value="1"/>
</dbReference>
<keyword evidence="4" id="KW-1185">Reference proteome</keyword>
<evidence type="ECO:0000313" key="3">
    <source>
        <dbReference type="EMBL" id="KAJ7763171.1"/>
    </source>
</evidence>
<dbReference type="Gene3D" id="3.40.50.720">
    <property type="entry name" value="NAD(P)-binding Rossmann-like Domain"/>
    <property type="match status" value="1"/>
</dbReference>
<dbReference type="InterPro" id="IPR003781">
    <property type="entry name" value="CoA-bd"/>
</dbReference>
<reference evidence="3" key="1">
    <citation type="submission" date="2023-03" db="EMBL/GenBank/DDBJ databases">
        <title>Massive genome expansion in bonnet fungi (Mycena s.s.) driven by repeated elements and novel gene families across ecological guilds.</title>
        <authorList>
            <consortium name="Lawrence Berkeley National Laboratory"/>
            <person name="Harder C.B."/>
            <person name="Miyauchi S."/>
            <person name="Viragh M."/>
            <person name="Kuo A."/>
            <person name="Thoen E."/>
            <person name="Andreopoulos B."/>
            <person name="Lu D."/>
            <person name="Skrede I."/>
            <person name="Drula E."/>
            <person name="Henrissat B."/>
            <person name="Morin E."/>
            <person name="Kohler A."/>
            <person name="Barry K."/>
            <person name="LaButti K."/>
            <person name="Morin E."/>
            <person name="Salamov A."/>
            <person name="Lipzen A."/>
            <person name="Mereny Z."/>
            <person name="Hegedus B."/>
            <person name="Baldrian P."/>
            <person name="Stursova M."/>
            <person name="Weitz H."/>
            <person name="Taylor A."/>
            <person name="Grigoriev I.V."/>
            <person name="Nagy L.G."/>
            <person name="Martin F."/>
            <person name="Kauserud H."/>
        </authorList>
    </citation>
    <scope>NUCLEOTIDE SEQUENCE</scope>
    <source>
        <strain evidence="3">CBHHK188m</strain>
    </source>
</reference>
<dbReference type="EMBL" id="JARJLG010000041">
    <property type="protein sequence ID" value="KAJ7763171.1"/>
    <property type="molecule type" value="Genomic_DNA"/>
</dbReference>
<evidence type="ECO:0000313" key="4">
    <source>
        <dbReference type="Proteomes" id="UP001215280"/>
    </source>
</evidence>
<comment type="caution">
    <text evidence="3">The sequence shown here is derived from an EMBL/GenBank/DDBJ whole genome shotgun (WGS) entry which is preliminary data.</text>
</comment>
<evidence type="ECO:0000259" key="2">
    <source>
        <dbReference type="SMART" id="SM00881"/>
    </source>
</evidence>
<dbReference type="Pfam" id="PF13380">
    <property type="entry name" value="CoA_binding_2"/>
    <property type="match status" value="1"/>
</dbReference>
<name>A0AAD7JEG6_9AGAR</name>
<protein>
    <submittedName>
        <fullName evidence="3">Succinyl CoA synthetase-like protein</fullName>
    </submittedName>
</protein>
<feature type="domain" description="CoA-binding" evidence="2">
    <location>
        <begin position="33"/>
        <end position="126"/>
    </location>
</feature>
<dbReference type="SMART" id="SM00881">
    <property type="entry name" value="CoA_binding"/>
    <property type="match status" value="1"/>
</dbReference>
<dbReference type="PANTHER" id="PTHR33303">
    <property type="entry name" value="CYTOPLASMIC PROTEIN-RELATED"/>
    <property type="match status" value="1"/>
</dbReference>
<dbReference type="InterPro" id="IPR036291">
    <property type="entry name" value="NAD(P)-bd_dom_sf"/>
</dbReference>
<gene>
    <name evidence="3" type="ORF">DFH07DRAFT_770901</name>
</gene>
<dbReference type="AlphaFoldDB" id="A0AAD7JEG6"/>
<keyword evidence="1" id="KW-0732">Signal</keyword>
<accession>A0AAD7JEG6</accession>